<dbReference type="InterPro" id="IPR007848">
    <property type="entry name" value="Small_mtfrase_dom"/>
</dbReference>
<evidence type="ECO:0000256" key="5">
    <source>
        <dbReference type="HAMAP-Rule" id="MF_02126"/>
    </source>
</evidence>
<comment type="function">
    <text evidence="5">Methylates the class 1 translation termination release factors RF1/PrfA and RF2/PrfB on the glutamine residue of the universally conserved GGQ motif.</text>
</comment>
<evidence type="ECO:0000256" key="1">
    <source>
        <dbReference type="ARBA" id="ARBA00022603"/>
    </source>
</evidence>
<dbReference type="Pfam" id="PF05175">
    <property type="entry name" value="MTS"/>
    <property type="match status" value="1"/>
</dbReference>
<comment type="catalytic activity">
    <reaction evidence="4 5">
        <text>L-glutaminyl-[peptide chain release factor] + S-adenosyl-L-methionine = N(5)-methyl-L-glutaminyl-[peptide chain release factor] + S-adenosyl-L-homocysteine + H(+)</text>
        <dbReference type="Rhea" id="RHEA:42896"/>
        <dbReference type="Rhea" id="RHEA-COMP:10271"/>
        <dbReference type="Rhea" id="RHEA-COMP:10272"/>
        <dbReference type="ChEBI" id="CHEBI:15378"/>
        <dbReference type="ChEBI" id="CHEBI:30011"/>
        <dbReference type="ChEBI" id="CHEBI:57856"/>
        <dbReference type="ChEBI" id="CHEBI:59789"/>
        <dbReference type="ChEBI" id="CHEBI:61891"/>
        <dbReference type="EC" id="2.1.1.297"/>
    </reaction>
</comment>
<dbReference type="Pfam" id="PF17827">
    <property type="entry name" value="PrmC_N"/>
    <property type="match status" value="1"/>
</dbReference>
<dbReference type="SUPFAM" id="SSF53335">
    <property type="entry name" value="S-adenosyl-L-methionine-dependent methyltransferases"/>
    <property type="match status" value="1"/>
</dbReference>
<keyword evidence="2 5" id="KW-0808">Transferase</keyword>
<feature type="binding site" evidence="5">
    <location>
        <begin position="125"/>
        <end position="129"/>
    </location>
    <ligand>
        <name>S-adenosyl-L-methionine</name>
        <dbReference type="ChEBI" id="CHEBI:59789"/>
    </ligand>
</feature>
<name>A0ABW6ZYM2_9HYPH</name>
<dbReference type="GO" id="GO:0032259">
    <property type="term" value="P:methylation"/>
    <property type="evidence" value="ECO:0007669"/>
    <property type="project" value="UniProtKB-KW"/>
</dbReference>
<dbReference type="InterPro" id="IPR019874">
    <property type="entry name" value="RF_methyltr_PrmC"/>
</dbReference>
<gene>
    <name evidence="5 8" type="primary">prmC</name>
    <name evidence="8" type="ORF">V5F32_16280</name>
</gene>
<dbReference type="InterPro" id="IPR004556">
    <property type="entry name" value="HemK-like"/>
</dbReference>
<evidence type="ECO:0000256" key="3">
    <source>
        <dbReference type="ARBA" id="ARBA00022691"/>
    </source>
</evidence>
<feature type="binding site" evidence="5">
    <location>
        <begin position="191"/>
        <end position="194"/>
    </location>
    <ligand>
        <name>substrate</name>
    </ligand>
</feature>
<dbReference type="Proteomes" id="UP001604002">
    <property type="component" value="Unassembled WGS sequence"/>
</dbReference>
<feature type="binding site" evidence="5">
    <location>
        <position position="191"/>
    </location>
    <ligand>
        <name>S-adenosyl-L-methionine</name>
        <dbReference type="ChEBI" id="CHEBI:59789"/>
    </ligand>
</feature>
<evidence type="ECO:0000313" key="9">
    <source>
        <dbReference type="Proteomes" id="UP001604002"/>
    </source>
</evidence>
<organism evidence="8 9">
    <name type="scientific">Xanthobacter oligotrophicus</name>
    <dbReference type="NCBI Taxonomy" id="2607286"/>
    <lineage>
        <taxon>Bacteria</taxon>
        <taxon>Pseudomonadati</taxon>
        <taxon>Pseudomonadota</taxon>
        <taxon>Alphaproteobacteria</taxon>
        <taxon>Hyphomicrobiales</taxon>
        <taxon>Xanthobacteraceae</taxon>
        <taxon>Xanthobacter</taxon>
    </lineage>
</organism>
<dbReference type="NCBIfam" id="TIGR00536">
    <property type="entry name" value="hemK_fam"/>
    <property type="match status" value="1"/>
</dbReference>
<keyword evidence="1 5" id="KW-0489">Methyltransferase</keyword>
<dbReference type="PROSITE" id="PS00092">
    <property type="entry name" value="N6_MTASE"/>
    <property type="match status" value="1"/>
</dbReference>
<dbReference type="PANTHER" id="PTHR18895">
    <property type="entry name" value="HEMK METHYLTRANSFERASE"/>
    <property type="match status" value="1"/>
</dbReference>
<feature type="domain" description="Release factor glutamine methyltransferase N-terminal" evidence="7">
    <location>
        <begin position="10"/>
        <end position="79"/>
    </location>
</feature>
<protein>
    <recommendedName>
        <fullName evidence="5">Release factor glutamine methyltransferase</fullName>
        <shortName evidence="5">RF MTase</shortName>
        <ecNumber evidence="5">2.1.1.297</ecNumber>
    </recommendedName>
    <alternativeName>
        <fullName evidence="5">N5-glutamine methyltransferase PrmC</fullName>
    </alternativeName>
    <alternativeName>
        <fullName evidence="5">Protein-(glutamine-N5) MTase PrmC</fullName>
    </alternativeName>
    <alternativeName>
        <fullName evidence="5">Protein-glutamine N-methyltransferase PrmC</fullName>
    </alternativeName>
</protein>
<proteinExistence type="inferred from homology"/>
<dbReference type="InterPro" id="IPR040758">
    <property type="entry name" value="PrmC_N"/>
</dbReference>
<dbReference type="NCBIfam" id="TIGR03534">
    <property type="entry name" value="RF_mod_PrmC"/>
    <property type="match status" value="1"/>
</dbReference>
<feature type="binding site" evidence="5">
    <location>
        <position position="148"/>
    </location>
    <ligand>
        <name>S-adenosyl-L-methionine</name>
        <dbReference type="ChEBI" id="CHEBI:59789"/>
    </ligand>
</feature>
<dbReference type="EC" id="2.1.1.297" evidence="5"/>
<evidence type="ECO:0000259" key="7">
    <source>
        <dbReference type="Pfam" id="PF17827"/>
    </source>
</evidence>
<dbReference type="HAMAP" id="MF_02126">
    <property type="entry name" value="RF_methyltr_PrmC"/>
    <property type="match status" value="1"/>
</dbReference>
<evidence type="ECO:0000313" key="8">
    <source>
        <dbReference type="EMBL" id="MFG1373733.1"/>
    </source>
</evidence>
<dbReference type="PANTHER" id="PTHR18895:SF74">
    <property type="entry name" value="MTRF1L RELEASE FACTOR GLUTAMINE METHYLTRANSFERASE"/>
    <property type="match status" value="1"/>
</dbReference>
<dbReference type="Gene3D" id="3.40.50.150">
    <property type="entry name" value="Vaccinia Virus protein VP39"/>
    <property type="match status" value="1"/>
</dbReference>
<keyword evidence="9" id="KW-1185">Reference proteome</keyword>
<dbReference type="RefSeq" id="WP_393993458.1">
    <property type="nucleotide sequence ID" value="NZ_JBAFVH010000009.1"/>
</dbReference>
<dbReference type="EMBL" id="JBAFVH010000009">
    <property type="protein sequence ID" value="MFG1373733.1"/>
    <property type="molecule type" value="Genomic_DNA"/>
</dbReference>
<reference evidence="8 9" key="1">
    <citation type="submission" date="2024-02" db="EMBL/GenBank/DDBJ databases">
        <title>Expansion and revision of Xanthobacter and proposal of Roseixanthobacter gen. nov.</title>
        <authorList>
            <person name="Soltysiak M.P.M."/>
            <person name="Jalihal A."/>
            <person name="Ory A."/>
            <person name="Chrisophersen C."/>
            <person name="Lee A.D."/>
            <person name="Boulton J."/>
            <person name="Springer M."/>
        </authorList>
    </citation>
    <scope>NUCLEOTIDE SEQUENCE [LARGE SCALE GENOMIC DNA]</scope>
    <source>
        <strain evidence="8 9">23A</strain>
    </source>
</reference>
<dbReference type="InterPro" id="IPR002052">
    <property type="entry name" value="DNA_methylase_N6_adenine_CS"/>
</dbReference>
<evidence type="ECO:0000256" key="4">
    <source>
        <dbReference type="ARBA" id="ARBA00048391"/>
    </source>
</evidence>
<accession>A0ABW6ZYM2</accession>
<evidence type="ECO:0000259" key="6">
    <source>
        <dbReference type="Pfam" id="PF05175"/>
    </source>
</evidence>
<comment type="similarity">
    <text evidence="5">Belongs to the protein N5-glutamine methyltransferase family. PrmC subfamily.</text>
</comment>
<sequence length="286" mass="29463">MAEALTIGALRRQMAAALAAAGVETPDLDARLLLAQALGRAPGDLLLRADASVPPEAEATARAFTERRAKGEPVARIRGRREFWSLDLHLSPDTLVPRPDTETLVEAALAELPDRNAPLLILDLGTGTGAILAALLVECPNATGIAVDRSEGAALTARANLARNGLGGRAHVVVGDWGTTLAGGFDLVVSNPPYITSSAMLELPDEVRLHDPHLALEAGADGLLAYGAIAADLSRLLRPGGIAVLELGAGQEAAVAALVAEAGLEVAGPARRDLSGIPRALLARRS</sequence>
<dbReference type="CDD" id="cd02440">
    <property type="entry name" value="AdoMet_MTases"/>
    <property type="match status" value="1"/>
</dbReference>
<dbReference type="Gene3D" id="1.10.8.10">
    <property type="entry name" value="DNA helicase RuvA subunit, C-terminal domain"/>
    <property type="match status" value="1"/>
</dbReference>
<keyword evidence="3 5" id="KW-0949">S-adenosyl-L-methionine</keyword>
<feature type="domain" description="Methyltransferase small" evidence="6">
    <location>
        <begin position="119"/>
        <end position="197"/>
    </location>
</feature>
<feature type="binding site" evidence="5">
    <location>
        <position position="177"/>
    </location>
    <ligand>
        <name>S-adenosyl-L-methionine</name>
        <dbReference type="ChEBI" id="CHEBI:59789"/>
    </ligand>
</feature>
<comment type="caution">
    <text evidence="8">The sequence shown here is derived from an EMBL/GenBank/DDBJ whole genome shotgun (WGS) entry which is preliminary data.</text>
</comment>
<dbReference type="GO" id="GO:0102559">
    <property type="term" value="F:peptide chain release factor N(5)-glutamine methyltransferase activity"/>
    <property type="evidence" value="ECO:0007669"/>
    <property type="project" value="UniProtKB-EC"/>
</dbReference>
<evidence type="ECO:0000256" key="2">
    <source>
        <dbReference type="ARBA" id="ARBA00022679"/>
    </source>
</evidence>
<dbReference type="InterPro" id="IPR050320">
    <property type="entry name" value="N5-glutamine_MTase"/>
</dbReference>
<dbReference type="InterPro" id="IPR029063">
    <property type="entry name" value="SAM-dependent_MTases_sf"/>
</dbReference>